<keyword evidence="8" id="KW-1185">Reference proteome</keyword>
<evidence type="ECO:0000256" key="5">
    <source>
        <dbReference type="ARBA" id="ARBA00023136"/>
    </source>
</evidence>
<evidence type="ECO:0000256" key="6">
    <source>
        <dbReference type="SAM" id="Phobius"/>
    </source>
</evidence>
<dbReference type="PANTHER" id="PTHR10743">
    <property type="entry name" value="PROTEIN RER1"/>
    <property type="match status" value="1"/>
</dbReference>
<dbReference type="InterPro" id="IPR004932">
    <property type="entry name" value="Rer1"/>
</dbReference>
<dbReference type="Proteomes" id="UP000593567">
    <property type="component" value="Unassembled WGS sequence"/>
</dbReference>
<evidence type="ECO:0000256" key="2">
    <source>
        <dbReference type="ARBA" id="ARBA00006070"/>
    </source>
</evidence>
<evidence type="ECO:0000313" key="7">
    <source>
        <dbReference type="EMBL" id="KAF6041652.1"/>
    </source>
</evidence>
<organism evidence="7 8">
    <name type="scientific">Bugula neritina</name>
    <name type="common">Brown bryozoan</name>
    <name type="synonym">Sertularia neritina</name>
    <dbReference type="NCBI Taxonomy" id="10212"/>
    <lineage>
        <taxon>Eukaryota</taxon>
        <taxon>Metazoa</taxon>
        <taxon>Spiralia</taxon>
        <taxon>Lophotrochozoa</taxon>
        <taxon>Bryozoa</taxon>
        <taxon>Gymnolaemata</taxon>
        <taxon>Cheilostomatida</taxon>
        <taxon>Flustrina</taxon>
        <taxon>Buguloidea</taxon>
        <taxon>Bugulidae</taxon>
        <taxon>Bugula</taxon>
    </lineage>
</organism>
<evidence type="ECO:0000256" key="3">
    <source>
        <dbReference type="ARBA" id="ARBA00022692"/>
    </source>
</evidence>
<evidence type="ECO:0000313" key="8">
    <source>
        <dbReference type="Proteomes" id="UP000593567"/>
    </source>
</evidence>
<sequence>MIDEADSGDAINQPSAISKKLTHLGNIYQTYLDRAVPHAAARWIVLLILIVLYVVRIIILPGWYIVTYALGIYLLSLLLAFLTPKVDPALQRLEEDEDGPSLPTKQSEEFRPFIRRLPEFKFW</sequence>
<evidence type="ECO:0000256" key="1">
    <source>
        <dbReference type="ARBA" id="ARBA00004141"/>
    </source>
</evidence>
<evidence type="ECO:0000256" key="4">
    <source>
        <dbReference type="ARBA" id="ARBA00022989"/>
    </source>
</evidence>
<reference evidence="7" key="1">
    <citation type="submission" date="2020-06" db="EMBL/GenBank/DDBJ databases">
        <title>Draft genome of Bugula neritina, a colonial animal packing powerful symbionts and potential medicines.</title>
        <authorList>
            <person name="Rayko M."/>
        </authorList>
    </citation>
    <scope>NUCLEOTIDE SEQUENCE [LARGE SCALE GENOMIC DNA]</scope>
    <source>
        <strain evidence="7">Kwan_BN1</strain>
    </source>
</reference>
<feature type="transmembrane region" description="Helical" evidence="6">
    <location>
        <begin position="65"/>
        <end position="83"/>
    </location>
</feature>
<dbReference type="GO" id="GO:0006890">
    <property type="term" value="P:retrograde vesicle-mediated transport, Golgi to endoplasmic reticulum"/>
    <property type="evidence" value="ECO:0007669"/>
    <property type="project" value="TreeGrafter"/>
</dbReference>
<dbReference type="GO" id="GO:0000139">
    <property type="term" value="C:Golgi membrane"/>
    <property type="evidence" value="ECO:0007669"/>
    <property type="project" value="TreeGrafter"/>
</dbReference>
<dbReference type="OrthoDB" id="448250at2759"/>
<keyword evidence="3 6" id="KW-0812">Transmembrane</keyword>
<dbReference type="PANTHER" id="PTHR10743:SF0">
    <property type="entry name" value="PROTEIN RER1"/>
    <property type="match status" value="1"/>
</dbReference>
<comment type="similarity">
    <text evidence="2">Belongs to the RER1 family.</text>
</comment>
<protein>
    <submittedName>
        <fullName evidence="7">RER1</fullName>
    </submittedName>
</protein>
<keyword evidence="4 6" id="KW-1133">Transmembrane helix</keyword>
<name>A0A7J7KTY0_BUGNE</name>
<dbReference type="AlphaFoldDB" id="A0A7J7KTY0"/>
<dbReference type="GO" id="GO:0005783">
    <property type="term" value="C:endoplasmic reticulum"/>
    <property type="evidence" value="ECO:0007669"/>
    <property type="project" value="GOC"/>
</dbReference>
<comment type="caution">
    <text evidence="7">The sequence shown here is derived from an EMBL/GenBank/DDBJ whole genome shotgun (WGS) entry which is preliminary data.</text>
</comment>
<dbReference type="GO" id="GO:0006621">
    <property type="term" value="P:protein retention in ER lumen"/>
    <property type="evidence" value="ECO:0007669"/>
    <property type="project" value="TreeGrafter"/>
</dbReference>
<proteinExistence type="inferred from homology"/>
<gene>
    <name evidence="7" type="ORF">EB796_000035</name>
</gene>
<comment type="subcellular location">
    <subcellularLocation>
        <location evidence="1">Membrane</location>
        <topology evidence="1">Multi-pass membrane protein</topology>
    </subcellularLocation>
</comment>
<dbReference type="Pfam" id="PF03248">
    <property type="entry name" value="Rer1"/>
    <property type="match status" value="1"/>
</dbReference>
<accession>A0A7J7KTY0</accession>
<feature type="transmembrane region" description="Helical" evidence="6">
    <location>
        <begin position="40"/>
        <end position="59"/>
    </location>
</feature>
<keyword evidence="5 6" id="KW-0472">Membrane</keyword>
<dbReference type="EMBL" id="VXIV02000006">
    <property type="protein sequence ID" value="KAF6041652.1"/>
    <property type="molecule type" value="Genomic_DNA"/>
</dbReference>